<organism evidence="6 7">
    <name type="scientific">Comamonas testosteroni</name>
    <name type="common">Pseudomonas testosteroni</name>
    <dbReference type="NCBI Taxonomy" id="285"/>
    <lineage>
        <taxon>Bacteria</taxon>
        <taxon>Pseudomonadati</taxon>
        <taxon>Pseudomonadota</taxon>
        <taxon>Betaproteobacteria</taxon>
        <taxon>Burkholderiales</taxon>
        <taxon>Comamonadaceae</taxon>
        <taxon>Comamonas</taxon>
    </lineage>
</organism>
<evidence type="ECO:0000256" key="1">
    <source>
        <dbReference type="ARBA" id="ARBA00023002"/>
    </source>
</evidence>
<comment type="catalytic activity">
    <reaction evidence="2 4">
        <text>L-methionyl-[protein] + [thioredoxin]-disulfide + H2O = L-methionyl-(S)-S-oxide-[protein] + [thioredoxin]-dithiol</text>
        <dbReference type="Rhea" id="RHEA:14217"/>
        <dbReference type="Rhea" id="RHEA-COMP:10698"/>
        <dbReference type="Rhea" id="RHEA-COMP:10700"/>
        <dbReference type="Rhea" id="RHEA-COMP:12313"/>
        <dbReference type="Rhea" id="RHEA-COMP:12315"/>
        <dbReference type="ChEBI" id="CHEBI:15377"/>
        <dbReference type="ChEBI" id="CHEBI:16044"/>
        <dbReference type="ChEBI" id="CHEBI:29950"/>
        <dbReference type="ChEBI" id="CHEBI:44120"/>
        <dbReference type="ChEBI" id="CHEBI:50058"/>
        <dbReference type="EC" id="1.8.4.11"/>
    </reaction>
</comment>
<dbReference type="Proteomes" id="UP000261948">
    <property type="component" value="Unassembled WGS sequence"/>
</dbReference>
<dbReference type="GO" id="GO:0008113">
    <property type="term" value="F:peptide-methionine (S)-S-oxide reductase activity"/>
    <property type="evidence" value="ECO:0007669"/>
    <property type="project" value="UniProtKB-UniRule"/>
</dbReference>
<feature type="active site" evidence="4">
    <location>
        <position position="12"/>
    </location>
</feature>
<accession>A0A373FTI5</accession>
<dbReference type="OrthoDB" id="4174719at2"/>
<dbReference type="EMBL" id="QURR01000001">
    <property type="protein sequence ID" value="RGE47157.1"/>
    <property type="molecule type" value="Genomic_DNA"/>
</dbReference>
<keyword evidence="1 4" id="KW-0560">Oxidoreductase</keyword>
<dbReference type="SUPFAM" id="SSF55068">
    <property type="entry name" value="Peptide methionine sulfoxide reductase"/>
    <property type="match status" value="1"/>
</dbReference>
<feature type="domain" description="Peptide methionine sulphoxide reductase MsrA" evidence="5">
    <location>
        <begin position="5"/>
        <end position="157"/>
    </location>
</feature>
<evidence type="ECO:0000313" key="7">
    <source>
        <dbReference type="Proteomes" id="UP000261948"/>
    </source>
</evidence>
<dbReference type="PANTHER" id="PTHR43774:SF1">
    <property type="entry name" value="PEPTIDE METHIONINE SULFOXIDE REDUCTASE MSRA 2"/>
    <property type="match status" value="1"/>
</dbReference>
<dbReference type="Gene3D" id="3.30.1060.10">
    <property type="entry name" value="Peptide methionine sulphoxide reductase MsrA"/>
    <property type="match status" value="1"/>
</dbReference>
<dbReference type="EC" id="1.8.4.11" evidence="4"/>
<evidence type="ECO:0000256" key="4">
    <source>
        <dbReference type="HAMAP-Rule" id="MF_01401"/>
    </source>
</evidence>
<sequence>MAVQTIYLGGGCFWCTEAVFDRVRGIVDVESGYANGHLDHPSYEDICTGQTGHAEVVKLEFDPAIISLRDVLLIFFGTHDPTTLNRQGNDVGTQYRSGIYTTSDEQTQTASALMQEMRDEGAFDAPIVTELQPIKAYWPAEAYHQDYFAQHPNQGYCAFVVGPKVQKFQKAFAQWKKD</sequence>
<gene>
    <name evidence="4 6" type="primary">msrA</name>
    <name evidence="6" type="ORF">DZC30_01210</name>
</gene>
<keyword evidence="7" id="KW-1185">Reference proteome</keyword>
<comment type="caution">
    <text evidence="6">The sequence shown here is derived from an EMBL/GenBank/DDBJ whole genome shotgun (WGS) entry which is preliminary data.</text>
</comment>
<dbReference type="NCBIfam" id="TIGR00401">
    <property type="entry name" value="msrA"/>
    <property type="match status" value="1"/>
</dbReference>
<comment type="catalytic activity">
    <reaction evidence="3 4">
        <text>[thioredoxin]-disulfide + L-methionine + H2O = L-methionine (S)-S-oxide + [thioredoxin]-dithiol</text>
        <dbReference type="Rhea" id="RHEA:19993"/>
        <dbReference type="Rhea" id="RHEA-COMP:10698"/>
        <dbReference type="Rhea" id="RHEA-COMP:10700"/>
        <dbReference type="ChEBI" id="CHEBI:15377"/>
        <dbReference type="ChEBI" id="CHEBI:29950"/>
        <dbReference type="ChEBI" id="CHEBI:50058"/>
        <dbReference type="ChEBI" id="CHEBI:57844"/>
        <dbReference type="ChEBI" id="CHEBI:58772"/>
        <dbReference type="EC" id="1.8.4.11"/>
    </reaction>
</comment>
<name>A0A373FTI5_COMTE</name>
<dbReference type="AlphaFoldDB" id="A0A373FTI5"/>
<evidence type="ECO:0000259" key="5">
    <source>
        <dbReference type="Pfam" id="PF01625"/>
    </source>
</evidence>
<reference evidence="6 7" key="1">
    <citation type="submission" date="2018-08" db="EMBL/GenBank/DDBJ databases">
        <title>Comamonas testosteroni strain SWCO2.</title>
        <authorList>
            <person name="Jiang N."/>
            <person name="Zhang X.Z."/>
        </authorList>
    </citation>
    <scope>NUCLEOTIDE SEQUENCE [LARGE SCALE GENOMIC DNA]</scope>
    <source>
        <strain evidence="6 7">SWCO2</strain>
    </source>
</reference>
<proteinExistence type="inferred from homology"/>
<comment type="similarity">
    <text evidence="4">Belongs to the MsrA Met sulfoxide reductase family.</text>
</comment>
<dbReference type="PANTHER" id="PTHR43774">
    <property type="entry name" value="PEPTIDE METHIONINE SULFOXIDE REDUCTASE"/>
    <property type="match status" value="1"/>
</dbReference>
<dbReference type="HAMAP" id="MF_01401">
    <property type="entry name" value="MsrA"/>
    <property type="match status" value="1"/>
</dbReference>
<dbReference type="Pfam" id="PF01625">
    <property type="entry name" value="PMSR"/>
    <property type="match status" value="1"/>
</dbReference>
<dbReference type="InterPro" id="IPR002569">
    <property type="entry name" value="Met_Sox_Rdtase_MsrA_dom"/>
</dbReference>
<dbReference type="InterPro" id="IPR036509">
    <property type="entry name" value="Met_Sox_Rdtase_MsrA_sf"/>
</dbReference>
<evidence type="ECO:0000313" key="6">
    <source>
        <dbReference type="EMBL" id="RGE47157.1"/>
    </source>
</evidence>
<dbReference type="GO" id="GO:0033744">
    <property type="term" value="F:L-methionine:thioredoxin-disulfide S-oxidoreductase activity"/>
    <property type="evidence" value="ECO:0007669"/>
    <property type="project" value="RHEA"/>
</dbReference>
<evidence type="ECO:0000256" key="3">
    <source>
        <dbReference type="ARBA" id="ARBA00048782"/>
    </source>
</evidence>
<comment type="function">
    <text evidence="4">Has an important function as a repair enzyme for proteins that have been inactivated by oxidation. Catalyzes the reversible oxidation-reduction of methionine sulfoxide in proteins to methionine.</text>
</comment>
<protein>
    <recommendedName>
        <fullName evidence="4">Peptide methionine sulfoxide reductase MsrA</fullName>
        <shortName evidence="4">Protein-methionine-S-oxide reductase</shortName>
        <ecNumber evidence="4">1.8.4.11</ecNumber>
    </recommendedName>
    <alternativeName>
        <fullName evidence="4">Peptide-methionine (S)-S-oxide reductase</fullName>
        <shortName evidence="4">Peptide Met(O) reductase</shortName>
    </alternativeName>
</protein>
<evidence type="ECO:0000256" key="2">
    <source>
        <dbReference type="ARBA" id="ARBA00047806"/>
    </source>
</evidence>